<dbReference type="InterPro" id="IPR038477">
    <property type="entry name" value="ASST_N_sf"/>
</dbReference>
<organism evidence="2 3">
    <name type="scientific">Holtiella tumoricola</name>
    <dbReference type="NCBI Taxonomy" id="3018743"/>
    <lineage>
        <taxon>Bacteria</taxon>
        <taxon>Bacillati</taxon>
        <taxon>Bacillota</taxon>
        <taxon>Clostridia</taxon>
        <taxon>Lachnospirales</taxon>
        <taxon>Cellulosilyticaceae</taxon>
        <taxon>Holtiella</taxon>
    </lineage>
</organism>
<dbReference type="InterPro" id="IPR053143">
    <property type="entry name" value="Arylsulfate_ST"/>
</dbReference>
<gene>
    <name evidence="2" type="ORF">PBV87_14245</name>
</gene>
<comment type="caution">
    <text evidence="2">The sequence shown here is derived from an EMBL/GenBank/DDBJ whole genome shotgun (WGS) entry which is preliminary data.</text>
</comment>
<evidence type="ECO:0000313" key="3">
    <source>
        <dbReference type="Proteomes" id="UP001169242"/>
    </source>
</evidence>
<evidence type="ECO:0000313" key="2">
    <source>
        <dbReference type="EMBL" id="MDA3732650.1"/>
    </source>
</evidence>
<reference evidence="2" key="1">
    <citation type="journal article" date="2023" name="Int. J. Syst. Evol. Microbiol.">
        <title>&lt;i&gt;Holtiella tumoricola&lt;/i&gt; gen. nov. sp. nov., isolated from a human clinical sample.</title>
        <authorList>
            <person name="Allen-Vercoe E."/>
            <person name="Daigneault M.C."/>
            <person name="Vancuren S.J."/>
            <person name="Cochrane K."/>
            <person name="O'Neal L.L."/>
            <person name="Sankaranarayanan K."/>
            <person name="Lawson P.A."/>
        </authorList>
    </citation>
    <scope>NUCLEOTIDE SEQUENCE</scope>
    <source>
        <strain evidence="2">CC70A</strain>
    </source>
</reference>
<dbReference type="AlphaFoldDB" id="A0AA42J1R0"/>
<keyword evidence="3" id="KW-1185">Reference proteome</keyword>
<name>A0AA42J1R0_9FIRM</name>
<accession>A0AA42J1R0</accession>
<dbReference type="RefSeq" id="WP_271012694.1">
    <property type="nucleotide sequence ID" value="NZ_JAQIFT010000049.1"/>
</dbReference>
<proteinExistence type="predicted"/>
<dbReference type="InterPro" id="IPR035391">
    <property type="entry name" value="Arylsulfotran_N"/>
</dbReference>
<dbReference type="Proteomes" id="UP001169242">
    <property type="component" value="Unassembled WGS sequence"/>
</dbReference>
<dbReference type="EMBL" id="JAQIFT010000049">
    <property type="protein sequence ID" value="MDA3732650.1"/>
    <property type="molecule type" value="Genomic_DNA"/>
</dbReference>
<protein>
    <submittedName>
        <fullName evidence="2">Aryl-sulfate sulfotransferase</fullName>
    </submittedName>
</protein>
<feature type="domain" description="Arylsulfotransferase N-terminal" evidence="1">
    <location>
        <begin position="37"/>
        <end position="108"/>
    </location>
</feature>
<dbReference type="Gene3D" id="2.60.40.3100">
    <property type="entry name" value="Arylsulphate sulphotransferase monomer, N-terminal domain"/>
    <property type="match status" value="1"/>
</dbReference>
<dbReference type="GO" id="GO:0004062">
    <property type="term" value="F:aryl sulfotransferase activity"/>
    <property type="evidence" value="ECO:0007669"/>
    <property type="project" value="InterPro"/>
</dbReference>
<dbReference type="Pfam" id="PF05935">
    <property type="entry name" value="Arylsulfotrans"/>
    <property type="match status" value="1"/>
</dbReference>
<dbReference type="InterPro" id="IPR010262">
    <property type="entry name" value="Arylsulfotransferase_bact"/>
</dbReference>
<sequence length="622" mass="71092">MAVEMIKREHLIHSQYESEQAMLAEFEQGHYTYDQPYVKLNPYHVVPLAAVVAFKTEEPVAVTVAVKGKEEAGTISHTYEAATTHVLPVLGLYADYNNTVEITLATGEVHCFNLQTEPLHAMALKPTKIETTSAYMKDNLMFISPTGKAYCAAYDYQGECRWYLADTFVFDIKRIKNGHFLIGSERFLEKPYTTTGVVEMDMVGKMYKEFRLPGGYHHDQLEMEDGNIMILTQDFERGTIEDLCVLVDRNTGEIIKKWDIQSVLPQEVGKSGSWTPHDWFHNNAVWYDKKTNSLSFSGRHQDAIINVDYDTCKLNWILGNPDGWPQEMVEKYFFTPVGENFDWQYEQHACLITPEGDVMCFDNGQYRAKRKEDYIKNGDNFSRGVRYKIDTDKMTIEQVWQYGKERGSEFFSPYICNVEYYADGHYLVHSGGIVMEDGKPTESLMKSAVSTENNVTRNAITVEILNDEVMFEMQVPSNYYRAEKMPLYHNGANLELGKGEILGTLGTSEEFLTEIPDLKDEGNSVPEKYKAHFAEEIDRIVFNAEFAKGQLVMLLLEGADKTYQYYVPTTEKTFTAICVASFQTDLKRAIQMNVMKEGVKGEFNIAVVIDDEKFQTGLTVTF</sequence>
<dbReference type="PANTHER" id="PTHR35340:SF10">
    <property type="entry name" value="CYTOPLASMIC PROTEIN"/>
    <property type="match status" value="1"/>
</dbReference>
<evidence type="ECO:0000259" key="1">
    <source>
        <dbReference type="Pfam" id="PF17425"/>
    </source>
</evidence>
<dbReference type="Pfam" id="PF17425">
    <property type="entry name" value="Arylsulfotran_N"/>
    <property type="match status" value="1"/>
</dbReference>
<dbReference type="PANTHER" id="PTHR35340">
    <property type="entry name" value="PQQ ENZYME REPEAT PROTEIN-RELATED"/>
    <property type="match status" value="1"/>
</dbReference>